<keyword evidence="2" id="KW-0472">Membrane</keyword>
<name>A0AAJ0CAV4_9PEZI</name>
<feature type="region of interest" description="Disordered" evidence="1">
    <location>
        <begin position="71"/>
        <end position="94"/>
    </location>
</feature>
<evidence type="ECO:0000313" key="3">
    <source>
        <dbReference type="EMBL" id="KAK1772742.1"/>
    </source>
</evidence>
<feature type="compositionally biased region" description="Polar residues" evidence="1">
    <location>
        <begin position="1"/>
        <end position="12"/>
    </location>
</feature>
<feature type="compositionally biased region" description="Pro residues" evidence="1">
    <location>
        <begin position="32"/>
        <end position="55"/>
    </location>
</feature>
<keyword evidence="4" id="KW-1185">Reference proteome</keyword>
<feature type="region of interest" description="Disordered" evidence="1">
    <location>
        <begin position="1"/>
        <end position="55"/>
    </location>
</feature>
<accession>A0AAJ0CAV4</accession>
<dbReference type="GeneID" id="85312671"/>
<organism evidence="3 4">
    <name type="scientific">Phialemonium atrogriseum</name>
    <dbReference type="NCBI Taxonomy" id="1093897"/>
    <lineage>
        <taxon>Eukaryota</taxon>
        <taxon>Fungi</taxon>
        <taxon>Dikarya</taxon>
        <taxon>Ascomycota</taxon>
        <taxon>Pezizomycotina</taxon>
        <taxon>Sordariomycetes</taxon>
        <taxon>Sordariomycetidae</taxon>
        <taxon>Cephalothecales</taxon>
        <taxon>Cephalothecaceae</taxon>
        <taxon>Phialemonium</taxon>
    </lineage>
</organism>
<keyword evidence="2" id="KW-0812">Transmembrane</keyword>
<dbReference type="RefSeq" id="XP_060288955.1">
    <property type="nucleotide sequence ID" value="XM_060429484.1"/>
</dbReference>
<gene>
    <name evidence="3" type="ORF">QBC33DRAFT_554187</name>
</gene>
<evidence type="ECO:0000256" key="1">
    <source>
        <dbReference type="SAM" id="MobiDB-lite"/>
    </source>
</evidence>
<comment type="caution">
    <text evidence="3">The sequence shown here is derived from an EMBL/GenBank/DDBJ whole genome shotgun (WGS) entry which is preliminary data.</text>
</comment>
<keyword evidence="2" id="KW-1133">Transmembrane helix</keyword>
<feature type="transmembrane region" description="Helical" evidence="2">
    <location>
        <begin position="104"/>
        <end position="127"/>
    </location>
</feature>
<sequence length="133" mass="14097">MEGNPNHNSSAETLVGDDYGYKGLSSDNFPAPSDPTPAYPTMPQEIPPPAATTVVNPPPAAILPMEIVDEESGNTLPVQQRRRNRSGGSPTSNSKLARVADCCAVLLILVGIALALIFFAILIYAAVKQFSEM</sequence>
<protein>
    <submittedName>
        <fullName evidence="3">Uncharacterized protein</fullName>
    </submittedName>
</protein>
<proteinExistence type="predicted"/>
<reference evidence="3" key="1">
    <citation type="submission" date="2023-06" db="EMBL/GenBank/DDBJ databases">
        <title>Genome-scale phylogeny and comparative genomics of the fungal order Sordariales.</title>
        <authorList>
            <consortium name="Lawrence Berkeley National Laboratory"/>
            <person name="Hensen N."/>
            <person name="Bonometti L."/>
            <person name="Westerberg I."/>
            <person name="Brannstrom I.O."/>
            <person name="Guillou S."/>
            <person name="Cros-Aarteil S."/>
            <person name="Calhoun S."/>
            <person name="Haridas S."/>
            <person name="Kuo A."/>
            <person name="Mondo S."/>
            <person name="Pangilinan J."/>
            <person name="Riley R."/>
            <person name="Labutti K."/>
            <person name="Andreopoulos B."/>
            <person name="Lipzen A."/>
            <person name="Chen C."/>
            <person name="Yanf M."/>
            <person name="Daum C."/>
            <person name="Ng V."/>
            <person name="Clum A."/>
            <person name="Steindorff A."/>
            <person name="Ohm R."/>
            <person name="Martin F."/>
            <person name="Silar P."/>
            <person name="Natvig D."/>
            <person name="Lalanne C."/>
            <person name="Gautier V."/>
            <person name="Ament-Velasquez S.L."/>
            <person name="Kruys A."/>
            <person name="Hutchinson M.I."/>
            <person name="Powell A.J."/>
            <person name="Barry K."/>
            <person name="Miller A.N."/>
            <person name="Grigoriev I.V."/>
            <person name="Debuchy R."/>
            <person name="Gladieux P."/>
            <person name="Thoren M.H."/>
            <person name="Johannesson H."/>
        </authorList>
    </citation>
    <scope>NUCLEOTIDE SEQUENCE</scope>
    <source>
        <strain evidence="3">8032-3</strain>
    </source>
</reference>
<dbReference type="Proteomes" id="UP001244011">
    <property type="component" value="Unassembled WGS sequence"/>
</dbReference>
<dbReference type="EMBL" id="MU838997">
    <property type="protein sequence ID" value="KAK1772742.1"/>
    <property type="molecule type" value="Genomic_DNA"/>
</dbReference>
<dbReference type="AlphaFoldDB" id="A0AAJ0CAV4"/>
<evidence type="ECO:0000256" key="2">
    <source>
        <dbReference type="SAM" id="Phobius"/>
    </source>
</evidence>
<evidence type="ECO:0000313" key="4">
    <source>
        <dbReference type="Proteomes" id="UP001244011"/>
    </source>
</evidence>